<name>A0A6A6TDM1_9PLEO</name>
<comment type="subcellular location">
    <subcellularLocation>
        <location evidence="1">Membrane</location>
        <topology evidence="1">Multi-pass membrane protein</topology>
    </subcellularLocation>
</comment>
<feature type="transmembrane region" description="Helical" evidence="8">
    <location>
        <begin position="282"/>
        <end position="303"/>
    </location>
</feature>
<keyword evidence="4" id="KW-0029">Amino-acid transport</keyword>
<keyword evidence="3 8" id="KW-0812">Transmembrane</keyword>
<feature type="transmembrane region" description="Helical" evidence="8">
    <location>
        <begin position="340"/>
        <end position="359"/>
    </location>
</feature>
<evidence type="ECO:0000313" key="11">
    <source>
        <dbReference type="Proteomes" id="UP000799324"/>
    </source>
</evidence>
<evidence type="ECO:0000256" key="8">
    <source>
        <dbReference type="SAM" id="Phobius"/>
    </source>
</evidence>
<feature type="transmembrane region" description="Helical" evidence="8">
    <location>
        <begin position="191"/>
        <end position="208"/>
    </location>
</feature>
<feature type="transmembrane region" description="Helical" evidence="8">
    <location>
        <begin position="490"/>
        <end position="509"/>
    </location>
</feature>
<sequence>MKSDEIGQTTVPGDKDIGYAQAYDENDHERDADVISINGLHRRLSNRQIQWIAIGGSIGTALFVSIGWGLVEGGPGSLFISFALYCAILALANNCMAEMTVFMPVVGGWVRMGSKWVDEAYGFMAGWNFYLYEAVLIPFEISALNLVLTFWRDDIPVAAVVAACIVLYGAINLFAVRAYGESEFWLASGKIILIFMLFMFTFITMVGGNPKRDAYGFRYWRDPGSFAVYDIGGHTGSLGRFEGFLGAFFQASFTCVGPEYVAMVAGEAIYPRKTLKTAFKTMYFRFGLFFILGALCVGIILPYNDPTLNDLLNNEGTGTGASSPYVIAMRNMGISVLPDLTNALMVTSIFSAGNSYVYCATRTMYSLSIDGHAPRFLQKTTKAGVPIYCFCITMVFPLLAFLSVGRAASEGVKWLANITQAAQLLDYIFMCTIYVFFYRALQAQGISRDTLPYKGWGQPYVAYAGIVLFSVVLCIYGYATFYAFDVGTFFTYYAMCFICVVLWIGFKVVKRSKFVKPEEADLVWERPAIDAYEASIDPPLGLWTDIWETVTLKKRKRSEGARRDGDGGGDGRLGGDEQRGPSGKRWGGTWKPWRG</sequence>
<keyword evidence="11" id="KW-1185">Reference proteome</keyword>
<keyword evidence="2" id="KW-0813">Transport</keyword>
<feature type="transmembrane region" description="Helical" evidence="8">
    <location>
        <begin position="461"/>
        <end position="484"/>
    </location>
</feature>
<proteinExistence type="predicted"/>
<evidence type="ECO:0000256" key="6">
    <source>
        <dbReference type="ARBA" id="ARBA00023136"/>
    </source>
</evidence>
<dbReference type="InterPro" id="IPR004841">
    <property type="entry name" value="AA-permease/SLC12A_dom"/>
</dbReference>
<keyword evidence="6 8" id="KW-0472">Membrane</keyword>
<evidence type="ECO:0000256" key="3">
    <source>
        <dbReference type="ARBA" id="ARBA00022692"/>
    </source>
</evidence>
<gene>
    <name evidence="10" type="ORF">K491DRAFT_677618</name>
</gene>
<dbReference type="Gene3D" id="1.20.1740.10">
    <property type="entry name" value="Amino acid/polyamine transporter I"/>
    <property type="match status" value="1"/>
</dbReference>
<dbReference type="PANTHER" id="PTHR43341">
    <property type="entry name" value="AMINO ACID PERMEASE"/>
    <property type="match status" value="1"/>
</dbReference>
<dbReference type="GO" id="GO:0016020">
    <property type="term" value="C:membrane"/>
    <property type="evidence" value="ECO:0007669"/>
    <property type="project" value="UniProtKB-SubCell"/>
</dbReference>
<feature type="transmembrane region" description="Helical" evidence="8">
    <location>
        <begin position="157"/>
        <end position="179"/>
    </location>
</feature>
<evidence type="ECO:0000259" key="9">
    <source>
        <dbReference type="Pfam" id="PF00324"/>
    </source>
</evidence>
<evidence type="ECO:0000313" key="10">
    <source>
        <dbReference type="EMBL" id="KAF2656983.1"/>
    </source>
</evidence>
<dbReference type="GO" id="GO:0015171">
    <property type="term" value="F:amino acid transmembrane transporter activity"/>
    <property type="evidence" value="ECO:0007669"/>
    <property type="project" value="TreeGrafter"/>
</dbReference>
<feature type="transmembrane region" description="Helical" evidence="8">
    <location>
        <begin position="385"/>
        <end position="404"/>
    </location>
</feature>
<feature type="transmembrane region" description="Helical" evidence="8">
    <location>
        <begin position="51"/>
        <end position="70"/>
    </location>
</feature>
<dbReference type="OrthoDB" id="10062876at2759"/>
<feature type="transmembrane region" description="Helical" evidence="8">
    <location>
        <begin position="130"/>
        <end position="151"/>
    </location>
</feature>
<dbReference type="Pfam" id="PF00324">
    <property type="entry name" value="AA_permease"/>
    <property type="match status" value="1"/>
</dbReference>
<feature type="domain" description="Amino acid permease/ SLC12A" evidence="9">
    <location>
        <begin position="49"/>
        <end position="514"/>
    </location>
</feature>
<reference evidence="10" key="1">
    <citation type="journal article" date="2020" name="Stud. Mycol.">
        <title>101 Dothideomycetes genomes: a test case for predicting lifestyles and emergence of pathogens.</title>
        <authorList>
            <person name="Haridas S."/>
            <person name="Albert R."/>
            <person name="Binder M."/>
            <person name="Bloem J."/>
            <person name="Labutti K."/>
            <person name="Salamov A."/>
            <person name="Andreopoulos B."/>
            <person name="Baker S."/>
            <person name="Barry K."/>
            <person name="Bills G."/>
            <person name="Bluhm B."/>
            <person name="Cannon C."/>
            <person name="Castanera R."/>
            <person name="Culley D."/>
            <person name="Daum C."/>
            <person name="Ezra D."/>
            <person name="Gonzalez J."/>
            <person name="Henrissat B."/>
            <person name="Kuo A."/>
            <person name="Liang C."/>
            <person name="Lipzen A."/>
            <person name="Lutzoni F."/>
            <person name="Magnuson J."/>
            <person name="Mondo S."/>
            <person name="Nolan M."/>
            <person name="Ohm R."/>
            <person name="Pangilinan J."/>
            <person name="Park H.-J."/>
            <person name="Ramirez L."/>
            <person name="Alfaro M."/>
            <person name="Sun H."/>
            <person name="Tritt A."/>
            <person name="Yoshinaga Y."/>
            <person name="Zwiers L.-H."/>
            <person name="Turgeon B."/>
            <person name="Goodwin S."/>
            <person name="Spatafora J."/>
            <person name="Crous P."/>
            <person name="Grigoriev I."/>
        </authorList>
    </citation>
    <scope>NUCLEOTIDE SEQUENCE</scope>
    <source>
        <strain evidence="10">CBS 122681</strain>
    </source>
</reference>
<accession>A0A6A6TDM1</accession>
<dbReference type="Proteomes" id="UP000799324">
    <property type="component" value="Unassembled WGS sequence"/>
</dbReference>
<evidence type="ECO:0000256" key="5">
    <source>
        <dbReference type="ARBA" id="ARBA00022989"/>
    </source>
</evidence>
<evidence type="ECO:0000256" key="7">
    <source>
        <dbReference type="SAM" id="MobiDB-lite"/>
    </source>
</evidence>
<dbReference type="AlphaFoldDB" id="A0A6A6TDM1"/>
<protein>
    <submittedName>
        <fullName evidence="10">Putative general amino acid permease</fullName>
    </submittedName>
</protein>
<organism evidence="10 11">
    <name type="scientific">Lophiostoma macrostomum CBS 122681</name>
    <dbReference type="NCBI Taxonomy" id="1314788"/>
    <lineage>
        <taxon>Eukaryota</taxon>
        <taxon>Fungi</taxon>
        <taxon>Dikarya</taxon>
        <taxon>Ascomycota</taxon>
        <taxon>Pezizomycotina</taxon>
        <taxon>Dothideomycetes</taxon>
        <taxon>Pleosporomycetidae</taxon>
        <taxon>Pleosporales</taxon>
        <taxon>Lophiostomataceae</taxon>
        <taxon>Lophiostoma</taxon>
    </lineage>
</organism>
<dbReference type="InterPro" id="IPR050524">
    <property type="entry name" value="APC_YAT"/>
</dbReference>
<feature type="transmembrane region" description="Helical" evidence="8">
    <location>
        <begin position="424"/>
        <end position="441"/>
    </location>
</feature>
<feature type="transmembrane region" description="Helical" evidence="8">
    <location>
        <begin position="82"/>
        <end position="110"/>
    </location>
</feature>
<feature type="transmembrane region" description="Helical" evidence="8">
    <location>
        <begin position="247"/>
        <end position="270"/>
    </location>
</feature>
<evidence type="ECO:0000256" key="1">
    <source>
        <dbReference type="ARBA" id="ARBA00004141"/>
    </source>
</evidence>
<keyword evidence="5 8" id="KW-1133">Transmembrane helix</keyword>
<feature type="region of interest" description="Disordered" evidence="7">
    <location>
        <begin position="555"/>
        <end position="595"/>
    </location>
</feature>
<dbReference type="FunFam" id="1.20.1740.10:FF:000006">
    <property type="entry name" value="General amino acid permease"/>
    <property type="match status" value="1"/>
</dbReference>
<evidence type="ECO:0000256" key="4">
    <source>
        <dbReference type="ARBA" id="ARBA00022970"/>
    </source>
</evidence>
<dbReference type="EMBL" id="MU004330">
    <property type="protein sequence ID" value="KAF2656983.1"/>
    <property type="molecule type" value="Genomic_DNA"/>
</dbReference>
<dbReference type="PANTHER" id="PTHR43341:SF6">
    <property type="entry name" value="AMINO ACID TRANSPORTER (EUROFUNG)"/>
    <property type="match status" value="1"/>
</dbReference>
<evidence type="ECO:0000256" key="2">
    <source>
        <dbReference type="ARBA" id="ARBA00022448"/>
    </source>
</evidence>